<gene>
    <name evidence="2" type="ORF">E2C01_006579</name>
</gene>
<dbReference type="AlphaFoldDB" id="A0A5B7CY86"/>
<evidence type="ECO:0000313" key="3">
    <source>
        <dbReference type="Proteomes" id="UP000324222"/>
    </source>
</evidence>
<feature type="region of interest" description="Disordered" evidence="1">
    <location>
        <begin position="1"/>
        <end position="34"/>
    </location>
</feature>
<dbReference type="EMBL" id="VSRR010000309">
    <property type="protein sequence ID" value="MPC13831.1"/>
    <property type="molecule type" value="Genomic_DNA"/>
</dbReference>
<proteinExistence type="predicted"/>
<protein>
    <submittedName>
        <fullName evidence="2">Uncharacterized protein</fullName>
    </submittedName>
</protein>
<name>A0A5B7CY86_PORTR</name>
<dbReference type="Proteomes" id="UP000324222">
    <property type="component" value="Unassembled WGS sequence"/>
</dbReference>
<organism evidence="2 3">
    <name type="scientific">Portunus trituberculatus</name>
    <name type="common">Swimming crab</name>
    <name type="synonym">Neptunus trituberculatus</name>
    <dbReference type="NCBI Taxonomy" id="210409"/>
    <lineage>
        <taxon>Eukaryota</taxon>
        <taxon>Metazoa</taxon>
        <taxon>Ecdysozoa</taxon>
        <taxon>Arthropoda</taxon>
        <taxon>Crustacea</taxon>
        <taxon>Multicrustacea</taxon>
        <taxon>Malacostraca</taxon>
        <taxon>Eumalacostraca</taxon>
        <taxon>Eucarida</taxon>
        <taxon>Decapoda</taxon>
        <taxon>Pleocyemata</taxon>
        <taxon>Brachyura</taxon>
        <taxon>Eubrachyura</taxon>
        <taxon>Portunoidea</taxon>
        <taxon>Portunidae</taxon>
        <taxon>Portuninae</taxon>
        <taxon>Portunus</taxon>
    </lineage>
</organism>
<sequence>MVSSKEVPIEHQYSDVHTTDIGAYREPPYDASRREGVNMSTGVLVLLLLSPHSPAQNRGHEHLAAVSPGQGH</sequence>
<keyword evidence="3" id="KW-1185">Reference proteome</keyword>
<feature type="region of interest" description="Disordered" evidence="1">
    <location>
        <begin position="53"/>
        <end position="72"/>
    </location>
</feature>
<evidence type="ECO:0000313" key="2">
    <source>
        <dbReference type="EMBL" id="MPC13831.1"/>
    </source>
</evidence>
<comment type="caution">
    <text evidence="2">The sequence shown here is derived from an EMBL/GenBank/DDBJ whole genome shotgun (WGS) entry which is preliminary data.</text>
</comment>
<feature type="compositionally biased region" description="Basic and acidic residues" evidence="1">
    <location>
        <begin position="7"/>
        <end position="18"/>
    </location>
</feature>
<accession>A0A5B7CY86</accession>
<evidence type="ECO:0000256" key="1">
    <source>
        <dbReference type="SAM" id="MobiDB-lite"/>
    </source>
</evidence>
<reference evidence="2 3" key="1">
    <citation type="submission" date="2019-05" db="EMBL/GenBank/DDBJ databases">
        <title>Another draft genome of Portunus trituberculatus and its Hox gene families provides insights of decapod evolution.</title>
        <authorList>
            <person name="Jeong J.-H."/>
            <person name="Song I."/>
            <person name="Kim S."/>
            <person name="Choi T."/>
            <person name="Kim D."/>
            <person name="Ryu S."/>
            <person name="Kim W."/>
        </authorList>
    </citation>
    <scope>NUCLEOTIDE SEQUENCE [LARGE SCALE GENOMIC DNA]</scope>
    <source>
        <tissue evidence="2">Muscle</tissue>
    </source>
</reference>